<sequence>MKQVMLNGYKFTKDASTGYYLSSCKIGGERKRLHRYVWELEKGRIPKGYHIHHIDGDKNNNRIDNLQLLKGEEHASLHGVAKTQEEYQAQVKRMNHARGYAGIWHSSDEGIEWHKKHYERTKEKLHQKDDFVCLQCGKSYRAEATGVNRFCSSACKSAFRRQSGVDDIQKECAFCGKLFKANRYQQQETCGRACANRLRARKKRDLCRP</sequence>
<dbReference type="GO" id="GO:0004519">
    <property type="term" value="F:endonuclease activity"/>
    <property type="evidence" value="ECO:0007669"/>
    <property type="project" value="UniProtKB-KW"/>
</dbReference>
<dbReference type="RefSeq" id="WP_408978008.1">
    <property type="nucleotide sequence ID" value="NZ_JBJUVG010000016.1"/>
</dbReference>
<gene>
    <name evidence="2" type="ORF">ACKQTC_08440</name>
</gene>
<keyword evidence="2" id="KW-0540">Nuclease</keyword>
<dbReference type="EC" id="3.1.-.-" evidence="2"/>
<organism evidence="2 3">
    <name type="scientific">Peptococcus simiae</name>
    <dbReference type="NCBI Taxonomy" id="1643805"/>
    <lineage>
        <taxon>Bacteria</taxon>
        <taxon>Bacillati</taxon>
        <taxon>Bacillota</taxon>
        <taxon>Clostridia</taxon>
        <taxon>Eubacteriales</taxon>
        <taxon>Peptococcaceae</taxon>
        <taxon>Peptococcus</taxon>
    </lineage>
</organism>
<protein>
    <submittedName>
        <fullName evidence="2">HNH endonuclease signature motif containing protein</fullName>
        <ecNumber evidence="2">3.1.-.-</ecNumber>
    </submittedName>
</protein>
<dbReference type="Gene3D" id="3.90.75.20">
    <property type="match status" value="1"/>
</dbReference>
<dbReference type="Proteomes" id="UP001631949">
    <property type="component" value="Unassembled WGS sequence"/>
</dbReference>
<name>A0ABW9H0L1_9FIRM</name>
<evidence type="ECO:0000313" key="3">
    <source>
        <dbReference type="Proteomes" id="UP001631949"/>
    </source>
</evidence>
<dbReference type="CDD" id="cd00085">
    <property type="entry name" value="HNHc"/>
    <property type="match status" value="1"/>
</dbReference>
<feature type="domain" description="HNH nuclease" evidence="1">
    <location>
        <begin position="27"/>
        <end position="75"/>
    </location>
</feature>
<evidence type="ECO:0000259" key="1">
    <source>
        <dbReference type="SMART" id="SM00507"/>
    </source>
</evidence>
<dbReference type="InterPro" id="IPR003615">
    <property type="entry name" value="HNH_nuc"/>
</dbReference>
<keyword evidence="3" id="KW-1185">Reference proteome</keyword>
<keyword evidence="2" id="KW-0255">Endonuclease</keyword>
<evidence type="ECO:0000313" key="2">
    <source>
        <dbReference type="EMBL" id="MFM9414394.1"/>
    </source>
</evidence>
<dbReference type="GO" id="GO:0016787">
    <property type="term" value="F:hydrolase activity"/>
    <property type="evidence" value="ECO:0007669"/>
    <property type="project" value="UniProtKB-KW"/>
</dbReference>
<proteinExistence type="predicted"/>
<keyword evidence="2" id="KW-0378">Hydrolase</keyword>
<comment type="caution">
    <text evidence="2">The sequence shown here is derived from an EMBL/GenBank/DDBJ whole genome shotgun (WGS) entry which is preliminary data.</text>
</comment>
<dbReference type="Pfam" id="PF13392">
    <property type="entry name" value="HNH_3"/>
    <property type="match status" value="1"/>
</dbReference>
<dbReference type="InterPro" id="IPR044925">
    <property type="entry name" value="His-Me_finger_sf"/>
</dbReference>
<dbReference type="SMART" id="SM00507">
    <property type="entry name" value="HNHc"/>
    <property type="match status" value="1"/>
</dbReference>
<reference evidence="2 3" key="1">
    <citation type="journal article" date="2016" name="Int. J. Syst. Evol. Microbiol.">
        <title>Peptococcus simiae sp. nov., isolated from rhesus macaque faeces and emended description of the genus Peptococcus.</title>
        <authorList>
            <person name="Shkoporov A.N."/>
            <person name="Efimov B.A."/>
            <person name="Kondova I."/>
            <person name="Ouwerling B."/>
            <person name="Chaplin A.V."/>
            <person name="Shcherbakova V.A."/>
            <person name="Langermans J.A.M."/>
        </authorList>
    </citation>
    <scope>NUCLEOTIDE SEQUENCE [LARGE SCALE GENOMIC DNA]</scope>
    <source>
        <strain evidence="2 3">M108</strain>
    </source>
</reference>
<dbReference type="SUPFAM" id="SSF54060">
    <property type="entry name" value="His-Me finger endonucleases"/>
    <property type="match status" value="1"/>
</dbReference>
<dbReference type="EMBL" id="JBJUVG010000016">
    <property type="protein sequence ID" value="MFM9414394.1"/>
    <property type="molecule type" value="Genomic_DNA"/>
</dbReference>
<accession>A0ABW9H0L1</accession>